<dbReference type="GO" id="GO:0006412">
    <property type="term" value="P:translation"/>
    <property type="evidence" value="ECO:0007669"/>
    <property type="project" value="UniProtKB-UniRule"/>
</dbReference>
<dbReference type="EMBL" id="ARYL01000005">
    <property type="protein sequence ID" value="KDA03547.1"/>
    <property type="molecule type" value="Genomic_DNA"/>
</dbReference>
<sequence>MSRECELTGTKPIVGHLVSHSQVKTKRRFLPNLIDVTLHSEALDQKFKMRIAAKALRTVDKLGGLDGFLAKAKDDKLSSKALKIKRDIAKKAVAAAA</sequence>
<dbReference type="STRING" id="1280953.HOC_05319"/>
<dbReference type="InterPro" id="IPR001383">
    <property type="entry name" value="Ribosomal_bL28_bact-type"/>
</dbReference>
<dbReference type="SUPFAM" id="SSF143800">
    <property type="entry name" value="L28p-like"/>
    <property type="match status" value="1"/>
</dbReference>
<evidence type="ECO:0000256" key="5">
    <source>
        <dbReference type="HAMAP-Rule" id="MF_00373"/>
    </source>
</evidence>
<dbReference type="PANTHER" id="PTHR13528:SF2">
    <property type="entry name" value="LARGE RIBOSOMAL SUBUNIT PROTEIN BL28M"/>
    <property type="match status" value="1"/>
</dbReference>
<reference evidence="6 7" key="1">
    <citation type="journal article" date="2014" name="Antonie Van Leeuwenhoek">
        <title>Hyphomonas beringensis sp. nov. and Hyphomonas chukchiensis sp. nov., isolated from surface seawater of the Bering Sea and Chukchi Sea.</title>
        <authorList>
            <person name="Li C."/>
            <person name="Lai Q."/>
            <person name="Li G."/>
            <person name="Dong C."/>
            <person name="Wang J."/>
            <person name="Liao Y."/>
            <person name="Shao Z."/>
        </authorList>
    </citation>
    <scope>NUCLEOTIDE SEQUENCE [LARGE SCALE GENOMIC DNA]</scope>
    <source>
        <strain evidence="6 7">SCH89</strain>
    </source>
</reference>
<dbReference type="InterPro" id="IPR037147">
    <property type="entry name" value="Ribosomal_bL28_sf"/>
</dbReference>
<dbReference type="HAMAP" id="MF_00373">
    <property type="entry name" value="Ribosomal_bL28"/>
    <property type="match status" value="1"/>
</dbReference>
<dbReference type="GO" id="GO:0022625">
    <property type="term" value="C:cytosolic large ribosomal subunit"/>
    <property type="evidence" value="ECO:0007669"/>
    <property type="project" value="TreeGrafter"/>
</dbReference>
<evidence type="ECO:0000256" key="2">
    <source>
        <dbReference type="ARBA" id="ARBA00022980"/>
    </source>
</evidence>
<evidence type="ECO:0000313" key="7">
    <source>
        <dbReference type="Proteomes" id="UP000024942"/>
    </source>
</evidence>
<keyword evidence="7" id="KW-1185">Reference proteome</keyword>
<organism evidence="6 7">
    <name type="scientific">Hyphomonas oceanitis SCH89</name>
    <dbReference type="NCBI Taxonomy" id="1280953"/>
    <lineage>
        <taxon>Bacteria</taxon>
        <taxon>Pseudomonadati</taxon>
        <taxon>Pseudomonadota</taxon>
        <taxon>Alphaproteobacteria</taxon>
        <taxon>Hyphomonadales</taxon>
        <taxon>Hyphomonadaceae</taxon>
        <taxon>Hyphomonas</taxon>
    </lineage>
</organism>
<dbReference type="Proteomes" id="UP000024942">
    <property type="component" value="Unassembled WGS sequence"/>
</dbReference>
<dbReference type="PATRIC" id="fig|1280953.3.peg.1071"/>
<proteinExistence type="inferred from homology"/>
<protein>
    <recommendedName>
        <fullName evidence="4 5">Large ribosomal subunit protein bL28</fullName>
    </recommendedName>
</protein>
<dbReference type="NCBIfam" id="TIGR00009">
    <property type="entry name" value="L28"/>
    <property type="match status" value="1"/>
</dbReference>
<gene>
    <name evidence="5" type="primary">rpmB</name>
    <name evidence="6" type="ORF">HOC_05319</name>
</gene>
<evidence type="ECO:0000256" key="3">
    <source>
        <dbReference type="ARBA" id="ARBA00023274"/>
    </source>
</evidence>
<accession>A0A059G9L6</accession>
<comment type="caution">
    <text evidence="6">The sequence shown here is derived from an EMBL/GenBank/DDBJ whole genome shotgun (WGS) entry which is preliminary data.</text>
</comment>
<dbReference type="RefSeq" id="WP_035536415.1">
    <property type="nucleotide sequence ID" value="NZ_ARYL01000005.1"/>
</dbReference>
<name>A0A059G9L6_9PROT</name>
<keyword evidence="3 5" id="KW-0687">Ribonucleoprotein</keyword>
<evidence type="ECO:0000313" key="6">
    <source>
        <dbReference type="EMBL" id="KDA03547.1"/>
    </source>
</evidence>
<dbReference type="GO" id="GO:0003735">
    <property type="term" value="F:structural constituent of ribosome"/>
    <property type="evidence" value="ECO:0007669"/>
    <property type="project" value="InterPro"/>
</dbReference>
<dbReference type="AlphaFoldDB" id="A0A059G9L6"/>
<evidence type="ECO:0000256" key="1">
    <source>
        <dbReference type="ARBA" id="ARBA00008760"/>
    </source>
</evidence>
<keyword evidence="2 5" id="KW-0689">Ribosomal protein</keyword>
<evidence type="ECO:0000256" key="4">
    <source>
        <dbReference type="ARBA" id="ARBA00035174"/>
    </source>
</evidence>
<dbReference type="PANTHER" id="PTHR13528">
    <property type="entry name" value="39S RIBOSOMAL PROTEIN L28, MITOCHONDRIAL"/>
    <property type="match status" value="1"/>
</dbReference>
<dbReference type="eggNOG" id="COG0227">
    <property type="taxonomic scope" value="Bacteria"/>
</dbReference>
<dbReference type="InterPro" id="IPR034704">
    <property type="entry name" value="Ribosomal_bL28/bL31-like_sf"/>
</dbReference>
<dbReference type="OrthoDB" id="9805609at2"/>
<dbReference type="InterPro" id="IPR026569">
    <property type="entry name" value="Ribosomal_bL28"/>
</dbReference>
<dbReference type="Pfam" id="PF00830">
    <property type="entry name" value="Ribosomal_L28"/>
    <property type="match status" value="1"/>
</dbReference>
<dbReference type="Gene3D" id="2.30.170.40">
    <property type="entry name" value="Ribosomal protein L28/L24"/>
    <property type="match status" value="1"/>
</dbReference>
<comment type="similarity">
    <text evidence="1 5">Belongs to the bacterial ribosomal protein bL28 family.</text>
</comment>